<proteinExistence type="predicted"/>
<evidence type="ECO:0000313" key="3">
    <source>
        <dbReference type="Proteomes" id="UP000298061"/>
    </source>
</evidence>
<dbReference type="InterPro" id="IPR029052">
    <property type="entry name" value="Metallo-depent_PP-like"/>
</dbReference>
<dbReference type="SUPFAM" id="SSF56300">
    <property type="entry name" value="Metallo-dependent phosphatases"/>
    <property type="match status" value="1"/>
</dbReference>
<dbReference type="InterPro" id="IPR004843">
    <property type="entry name" value="Calcineurin-like_PHP"/>
</dbReference>
<accession>A0A4Z0A2N6</accession>
<protein>
    <recommendedName>
        <fullName evidence="1">Calcineurin-like phosphoesterase domain-containing protein</fullName>
    </recommendedName>
</protein>
<feature type="domain" description="Calcineurin-like phosphoesterase" evidence="1">
    <location>
        <begin position="51"/>
        <end position="191"/>
    </location>
</feature>
<name>A0A4Z0A2N6_9AGAM</name>
<dbReference type="PANTHER" id="PTHR12905">
    <property type="entry name" value="METALLOPHOSPHOESTERASE"/>
    <property type="match status" value="1"/>
</dbReference>
<comment type="caution">
    <text evidence="2">The sequence shown here is derived from an EMBL/GenBank/DDBJ whole genome shotgun (WGS) entry which is preliminary data.</text>
</comment>
<organism evidence="2 3">
    <name type="scientific">Hericium alpestre</name>
    <dbReference type="NCBI Taxonomy" id="135208"/>
    <lineage>
        <taxon>Eukaryota</taxon>
        <taxon>Fungi</taxon>
        <taxon>Dikarya</taxon>
        <taxon>Basidiomycota</taxon>
        <taxon>Agaricomycotina</taxon>
        <taxon>Agaricomycetes</taxon>
        <taxon>Russulales</taxon>
        <taxon>Hericiaceae</taxon>
        <taxon>Hericium</taxon>
    </lineage>
</organism>
<dbReference type="Pfam" id="PF00149">
    <property type="entry name" value="Metallophos"/>
    <property type="match status" value="1"/>
</dbReference>
<evidence type="ECO:0000313" key="2">
    <source>
        <dbReference type="EMBL" id="TFY80573.1"/>
    </source>
</evidence>
<dbReference type="PANTHER" id="PTHR12905:SF0">
    <property type="entry name" value="CALCINEURIN-LIKE PHOSPHOESTERASE DOMAIN-CONTAINING PROTEIN"/>
    <property type="match status" value="1"/>
</dbReference>
<evidence type="ECO:0000259" key="1">
    <source>
        <dbReference type="Pfam" id="PF00149"/>
    </source>
</evidence>
<keyword evidence="3" id="KW-1185">Reference proteome</keyword>
<dbReference type="Gene3D" id="3.60.21.10">
    <property type="match status" value="1"/>
</dbReference>
<gene>
    <name evidence="2" type="ORF">EWM64_g3437</name>
</gene>
<dbReference type="GO" id="GO:0016787">
    <property type="term" value="F:hydrolase activity"/>
    <property type="evidence" value="ECO:0007669"/>
    <property type="project" value="InterPro"/>
</dbReference>
<dbReference type="OrthoDB" id="630188at2759"/>
<dbReference type="AlphaFoldDB" id="A0A4Z0A2N6"/>
<dbReference type="EMBL" id="SFCI01000320">
    <property type="protein sequence ID" value="TFY80573.1"/>
    <property type="molecule type" value="Genomic_DNA"/>
</dbReference>
<sequence length="209" mass="23914">MSNASPTLIFPNRIPAQAYPPKTIKTPTAIIHTAYSYASPPQKPQDGNWTRFVCVSDTHQRVFPVPTGDVLLHSGDLTNTGQFEGAKITAEWIYQMSHPIKIVIAGNHDLSFHRDWYQTNYYRWHRQKEDSAEILDLFTGTNARESGIVYLEDELYEFETRAGGRKWTVFGSPWTPDFWNWAFNYKRGREADDLVSTFTEADILSGTTS</sequence>
<dbReference type="STRING" id="135208.A0A4Z0A2N6"/>
<reference evidence="2 3" key="1">
    <citation type="submission" date="2019-02" db="EMBL/GenBank/DDBJ databases">
        <title>Genome sequencing of the rare red list fungi Hericium alpestre (H. flagellum).</title>
        <authorList>
            <person name="Buettner E."/>
            <person name="Kellner H."/>
        </authorList>
    </citation>
    <scope>NUCLEOTIDE SEQUENCE [LARGE SCALE GENOMIC DNA]</scope>
    <source>
        <strain evidence="2 3">DSM 108284</strain>
    </source>
</reference>
<dbReference type="Proteomes" id="UP000298061">
    <property type="component" value="Unassembled WGS sequence"/>
</dbReference>
<dbReference type="InterPro" id="IPR051693">
    <property type="entry name" value="UPF0046_metallophosphoest"/>
</dbReference>